<dbReference type="InterPro" id="IPR012910">
    <property type="entry name" value="Plug_dom"/>
</dbReference>
<keyword evidence="9 13" id="KW-0798">TonB box</keyword>
<evidence type="ECO:0000256" key="7">
    <source>
        <dbReference type="ARBA" id="ARBA00023004"/>
    </source>
</evidence>
<evidence type="ECO:0000256" key="1">
    <source>
        <dbReference type="ARBA" id="ARBA00004571"/>
    </source>
</evidence>
<evidence type="ECO:0000256" key="8">
    <source>
        <dbReference type="ARBA" id="ARBA00023065"/>
    </source>
</evidence>
<keyword evidence="7" id="KW-0408">Iron</keyword>
<evidence type="ECO:0000259" key="16">
    <source>
        <dbReference type="Pfam" id="PF07715"/>
    </source>
</evidence>
<dbReference type="RefSeq" id="WP_376833065.1">
    <property type="nucleotide sequence ID" value="NZ_JBHLSW010000001.1"/>
</dbReference>
<keyword evidence="2 12" id="KW-0813">Transport</keyword>
<evidence type="ECO:0000256" key="5">
    <source>
        <dbReference type="ARBA" id="ARBA00022692"/>
    </source>
</evidence>
<dbReference type="SUPFAM" id="SSF56935">
    <property type="entry name" value="Porins"/>
    <property type="match status" value="1"/>
</dbReference>
<evidence type="ECO:0000259" key="15">
    <source>
        <dbReference type="Pfam" id="PF00593"/>
    </source>
</evidence>
<feature type="domain" description="TonB-dependent receptor-like beta-barrel" evidence="15">
    <location>
        <begin position="231"/>
        <end position="653"/>
    </location>
</feature>
<organism evidence="17 18">
    <name type="scientific">Brevundimonas balnearis</name>
    <dbReference type="NCBI Taxonomy" id="1572858"/>
    <lineage>
        <taxon>Bacteria</taxon>
        <taxon>Pseudomonadati</taxon>
        <taxon>Pseudomonadota</taxon>
        <taxon>Alphaproteobacteria</taxon>
        <taxon>Caulobacterales</taxon>
        <taxon>Caulobacteraceae</taxon>
        <taxon>Brevundimonas</taxon>
    </lineage>
</organism>
<comment type="caution">
    <text evidence="17">The sequence shown here is derived from an EMBL/GenBank/DDBJ whole genome shotgun (WGS) entry which is preliminary data.</text>
</comment>
<evidence type="ECO:0000256" key="10">
    <source>
        <dbReference type="ARBA" id="ARBA00023136"/>
    </source>
</evidence>
<dbReference type="Gene3D" id="2.40.170.20">
    <property type="entry name" value="TonB-dependent receptor, beta-barrel domain"/>
    <property type="match status" value="1"/>
</dbReference>
<keyword evidence="3 12" id="KW-1134">Transmembrane beta strand</keyword>
<proteinExistence type="inferred from homology"/>
<gene>
    <name evidence="17" type="ORF">ACFFGE_00040</name>
</gene>
<accession>A0ABV6QY18</accession>
<keyword evidence="6 14" id="KW-0732">Signal</keyword>
<evidence type="ECO:0000256" key="3">
    <source>
        <dbReference type="ARBA" id="ARBA00022452"/>
    </source>
</evidence>
<feature type="signal peptide" evidence="14">
    <location>
        <begin position="1"/>
        <end position="23"/>
    </location>
</feature>
<evidence type="ECO:0000256" key="9">
    <source>
        <dbReference type="ARBA" id="ARBA00023077"/>
    </source>
</evidence>
<keyword evidence="8" id="KW-0406">Ion transport</keyword>
<dbReference type="InterPro" id="IPR037066">
    <property type="entry name" value="Plug_dom_sf"/>
</dbReference>
<dbReference type="EMBL" id="JBHLSW010000001">
    <property type="protein sequence ID" value="MFC0632270.1"/>
    <property type="molecule type" value="Genomic_DNA"/>
</dbReference>
<dbReference type="Pfam" id="PF00593">
    <property type="entry name" value="TonB_dep_Rec_b-barrel"/>
    <property type="match status" value="1"/>
</dbReference>
<sequence>MNLQASAAPLALLLAAASVPAHAQTPTSPADERAVTTVDSIIVTGRRDPEDPPVVAQARARLSRTPGAVAVVSAESLQSRYAPNIADVLRDVPGVYAQKKWGGDVRIAIRGSGIGNANHLRGLFVSQDGIPFNEADGFGDVQMVDPLLARYTEVYKGGNALRFGGALLGGAVNLVTPNGRTSPDSVVIRADYGSWRTARLHAEVAGERGAWDGFLGVTGATSDGWRQNSEGQQQYVTLNLGRSFGEDREARLIIQGAYIHQDIPGSLTLDQALNTPVTAAPANVANAYQRDYASVRTTLLTRWRLSPALLFEGSVYGTWKDLHHPIFQVIDQQSRNYGAFGRLDWEGSLFGLRADAFGGAWYRSGDLDALQFVNVRGSSGAPTAKARQNAQALDVFAEGRLFATDQLALVAGGAWGRAERDYERFALPGVAGTFAQALGEDYEWFAPRLGLLWENEAGDQAYANATRSVEPPNFGALSPTAAGFTPLEPQEAWTYEAGLRGRRGPFTWDATIYRAELDNELLNFVVNPALGVPAATFNAGPTVHQGLEAALDWRFADRWRLRQTYTYSDFFFEGDRVYGDNDLPLIPPHLYRAELRYSDPSGFFIAPQVEWTPSDTWVDYANTLEAPGYTVMNLSLGWRLNARTDIFVDARNILDERYVSNFNAVTDARVASTSVFWPGEGASAFIGVRLAR</sequence>
<evidence type="ECO:0000256" key="6">
    <source>
        <dbReference type="ARBA" id="ARBA00022729"/>
    </source>
</evidence>
<comment type="subcellular location">
    <subcellularLocation>
        <location evidence="1 12">Cell outer membrane</location>
        <topology evidence="1 12">Multi-pass membrane protein</topology>
    </subcellularLocation>
</comment>
<keyword evidence="5 12" id="KW-0812">Transmembrane</keyword>
<comment type="similarity">
    <text evidence="12 13">Belongs to the TonB-dependent receptor family.</text>
</comment>
<dbReference type="Proteomes" id="UP001589906">
    <property type="component" value="Unassembled WGS sequence"/>
</dbReference>
<dbReference type="PROSITE" id="PS52016">
    <property type="entry name" value="TONB_DEPENDENT_REC_3"/>
    <property type="match status" value="1"/>
</dbReference>
<feature type="domain" description="TonB-dependent receptor plug" evidence="16">
    <location>
        <begin position="62"/>
        <end position="171"/>
    </location>
</feature>
<evidence type="ECO:0000256" key="4">
    <source>
        <dbReference type="ARBA" id="ARBA00022496"/>
    </source>
</evidence>
<dbReference type="InterPro" id="IPR036942">
    <property type="entry name" value="Beta-barrel_TonB_sf"/>
</dbReference>
<keyword evidence="10 12" id="KW-0472">Membrane</keyword>
<evidence type="ECO:0000256" key="11">
    <source>
        <dbReference type="ARBA" id="ARBA00023237"/>
    </source>
</evidence>
<keyword evidence="11 12" id="KW-0998">Cell outer membrane</keyword>
<keyword evidence="4" id="KW-0410">Iron transport</keyword>
<evidence type="ECO:0000256" key="14">
    <source>
        <dbReference type="SAM" id="SignalP"/>
    </source>
</evidence>
<name>A0ABV6QY18_9CAUL</name>
<keyword evidence="18" id="KW-1185">Reference proteome</keyword>
<reference evidence="17 18" key="1">
    <citation type="submission" date="2024-09" db="EMBL/GenBank/DDBJ databases">
        <authorList>
            <person name="Sun Q."/>
            <person name="Mori K."/>
        </authorList>
    </citation>
    <scope>NUCLEOTIDE SEQUENCE [LARGE SCALE GENOMIC DNA]</scope>
    <source>
        <strain evidence="17 18">NCAIM B.02621</strain>
    </source>
</reference>
<dbReference type="InterPro" id="IPR000531">
    <property type="entry name" value="Beta-barrel_TonB"/>
</dbReference>
<dbReference type="PANTHER" id="PTHR32552:SF89">
    <property type="entry name" value="CATECHOLATE SIDEROPHORE RECEPTOR FIU"/>
    <property type="match status" value="1"/>
</dbReference>
<dbReference type="InterPro" id="IPR039426">
    <property type="entry name" value="TonB-dep_rcpt-like"/>
</dbReference>
<evidence type="ECO:0000256" key="2">
    <source>
        <dbReference type="ARBA" id="ARBA00022448"/>
    </source>
</evidence>
<dbReference type="Gene3D" id="2.170.130.10">
    <property type="entry name" value="TonB-dependent receptor, plug domain"/>
    <property type="match status" value="1"/>
</dbReference>
<evidence type="ECO:0000256" key="13">
    <source>
        <dbReference type="RuleBase" id="RU003357"/>
    </source>
</evidence>
<protein>
    <submittedName>
        <fullName evidence="17">TonB-dependent receptor family protein</fullName>
    </submittedName>
</protein>
<keyword evidence="17" id="KW-0675">Receptor</keyword>
<dbReference type="PANTHER" id="PTHR32552">
    <property type="entry name" value="FERRICHROME IRON RECEPTOR-RELATED"/>
    <property type="match status" value="1"/>
</dbReference>
<evidence type="ECO:0000256" key="12">
    <source>
        <dbReference type="PROSITE-ProRule" id="PRU01360"/>
    </source>
</evidence>
<feature type="chain" id="PRO_5047420193" evidence="14">
    <location>
        <begin position="24"/>
        <end position="692"/>
    </location>
</feature>
<dbReference type="Pfam" id="PF07715">
    <property type="entry name" value="Plug"/>
    <property type="match status" value="1"/>
</dbReference>
<evidence type="ECO:0000313" key="18">
    <source>
        <dbReference type="Proteomes" id="UP001589906"/>
    </source>
</evidence>
<evidence type="ECO:0000313" key="17">
    <source>
        <dbReference type="EMBL" id="MFC0632270.1"/>
    </source>
</evidence>